<dbReference type="EMBL" id="JAKZGS010000002">
    <property type="protein sequence ID" value="MCH7397057.1"/>
    <property type="molecule type" value="Genomic_DNA"/>
</dbReference>
<evidence type="ECO:0000259" key="2">
    <source>
        <dbReference type="PROSITE" id="PS51084"/>
    </source>
</evidence>
<dbReference type="PRINTS" id="PR00332">
    <property type="entry name" value="HISTRIAD"/>
</dbReference>
<accession>A0ABS9UKB1</accession>
<evidence type="ECO:0000256" key="1">
    <source>
        <dbReference type="PROSITE-ProRule" id="PRU00464"/>
    </source>
</evidence>
<name>A0ABS9UKB1_9BACT</name>
<evidence type="ECO:0000313" key="4">
    <source>
        <dbReference type="Proteomes" id="UP001165488"/>
    </source>
</evidence>
<dbReference type="Pfam" id="PF01230">
    <property type="entry name" value="HIT"/>
    <property type="match status" value="1"/>
</dbReference>
<gene>
    <name evidence="3" type="ORF">MM236_03615</name>
</gene>
<dbReference type="PANTHER" id="PTHR46648:SF1">
    <property type="entry name" value="ADENOSINE 5'-MONOPHOSPHORAMIDASE HNT1"/>
    <property type="match status" value="1"/>
</dbReference>
<dbReference type="InterPro" id="IPR036265">
    <property type="entry name" value="HIT-like_sf"/>
</dbReference>
<sequence length="130" mass="14584">MATIFSKIINREIPAEIIAEDENYIAFLDIMPLVKGHVLVVPKKEVDYIFNLEDDLLAGLHVFAKKVAKAIDKTIKCTRVGVAVIGLEVPHVHVHLVPLRTMDDINFTRPKLKLTSEELKEIGDLIRGGF</sequence>
<comment type="caution">
    <text evidence="3">The sequence shown here is derived from an EMBL/GenBank/DDBJ whole genome shotgun (WGS) entry which is preliminary data.</text>
</comment>
<feature type="domain" description="HIT" evidence="2">
    <location>
        <begin position="4"/>
        <end position="107"/>
    </location>
</feature>
<proteinExistence type="predicted"/>
<dbReference type="PROSITE" id="PS51084">
    <property type="entry name" value="HIT_2"/>
    <property type="match status" value="1"/>
</dbReference>
<dbReference type="InterPro" id="IPR001310">
    <property type="entry name" value="Histidine_triad_HIT"/>
</dbReference>
<dbReference type="SUPFAM" id="SSF54197">
    <property type="entry name" value="HIT-like"/>
    <property type="match status" value="1"/>
</dbReference>
<dbReference type="Proteomes" id="UP001165488">
    <property type="component" value="Unassembled WGS sequence"/>
</dbReference>
<dbReference type="PANTHER" id="PTHR46648">
    <property type="entry name" value="HIT FAMILY PROTEIN 1"/>
    <property type="match status" value="1"/>
</dbReference>
<reference evidence="3" key="1">
    <citation type="submission" date="2022-03" db="EMBL/GenBank/DDBJ databases">
        <title>De novo assembled genomes of Belliella spp. (Cyclobacteriaceae) strains.</title>
        <authorList>
            <person name="Szabo A."/>
            <person name="Korponai K."/>
            <person name="Felfoldi T."/>
        </authorList>
    </citation>
    <scope>NUCLEOTIDE SEQUENCE</scope>
    <source>
        <strain evidence="3">DSM 107340</strain>
    </source>
</reference>
<dbReference type="InterPro" id="IPR011146">
    <property type="entry name" value="HIT-like"/>
</dbReference>
<feature type="short sequence motif" description="Histidine triad motif" evidence="1">
    <location>
        <begin position="91"/>
        <end position="95"/>
    </location>
</feature>
<protein>
    <submittedName>
        <fullName evidence="3">HIT family protein</fullName>
    </submittedName>
</protein>
<keyword evidence="4" id="KW-1185">Reference proteome</keyword>
<dbReference type="Gene3D" id="3.30.428.10">
    <property type="entry name" value="HIT-like"/>
    <property type="match status" value="1"/>
</dbReference>
<evidence type="ECO:0000313" key="3">
    <source>
        <dbReference type="EMBL" id="MCH7397057.1"/>
    </source>
</evidence>
<organism evidence="3 4">
    <name type="scientific">Belliella calami</name>
    <dbReference type="NCBI Taxonomy" id="2923436"/>
    <lineage>
        <taxon>Bacteria</taxon>
        <taxon>Pseudomonadati</taxon>
        <taxon>Bacteroidota</taxon>
        <taxon>Cytophagia</taxon>
        <taxon>Cytophagales</taxon>
        <taxon>Cyclobacteriaceae</taxon>
        <taxon>Belliella</taxon>
    </lineage>
</organism>
<dbReference type="RefSeq" id="WP_241273565.1">
    <property type="nucleotide sequence ID" value="NZ_JAKZGS010000002.1"/>
</dbReference>